<reference evidence="5" key="1">
    <citation type="submission" date="2025-08" db="UniProtKB">
        <authorList>
            <consortium name="RefSeq"/>
        </authorList>
    </citation>
    <scope>IDENTIFICATION</scope>
</reference>
<dbReference type="SMART" id="SM00312">
    <property type="entry name" value="PX"/>
    <property type="match status" value="1"/>
</dbReference>
<evidence type="ECO:0000313" key="5">
    <source>
        <dbReference type="RefSeq" id="XP_065674463.1"/>
    </source>
</evidence>
<dbReference type="Proteomes" id="UP001652625">
    <property type="component" value="Chromosome 14"/>
</dbReference>
<dbReference type="PROSITE" id="PS51450">
    <property type="entry name" value="LRR"/>
    <property type="match status" value="3"/>
</dbReference>
<dbReference type="InterPro" id="IPR036871">
    <property type="entry name" value="PX_dom_sf"/>
</dbReference>
<dbReference type="SMART" id="SM00369">
    <property type="entry name" value="LRR_TYP"/>
    <property type="match status" value="4"/>
</dbReference>
<accession>A0ABM4DIZ6</accession>
<dbReference type="InterPro" id="IPR001683">
    <property type="entry name" value="PX_dom"/>
</dbReference>
<dbReference type="InterPro" id="IPR001611">
    <property type="entry name" value="Leu-rich_rpt"/>
</dbReference>
<organism evidence="4 5">
    <name type="scientific">Hydra vulgaris</name>
    <name type="common">Hydra</name>
    <name type="synonym">Hydra attenuata</name>
    <dbReference type="NCBI Taxonomy" id="6087"/>
    <lineage>
        <taxon>Eukaryota</taxon>
        <taxon>Metazoa</taxon>
        <taxon>Cnidaria</taxon>
        <taxon>Hydrozoa</taxon>
        <taxon>Hydroidolina</taxon>
        <taxon>Anthoathecata</taxon>
        <taxon>Aplanulata</taxon>
        <taxon>Hydridae</taxon>
        <taxon>Hydra</taxon>
    </lineage>
</organism>
<name>A0ABM4DIZ6_HYDVU</name>
<dbReference type="InterPro" id="IPR025875">
    <property type="entry name" value="Leu-rich_rpt_4"/>
</dbReference>
<feature type="domain" description="PX" evidence="3">
    <location>
        <begin position="65"/>
        <end position="195"/>
    </location>
</feature>
<dbReference type="PANTHER" id="PTHR15454:SF35">
    <property type="entry name" value="NISCHARIN"/>
    <property type="match status" value="1"/>
</dbReference>
<dbReference type="PANTHER" id="PTHR15454">
    <property type="entry name" value="NISCHARIN RELATED"/>
    <property type="match status" value="1"/>
</dbReference>
<dbReference type="InterPro" id="IPR032675">
    <property type="entry name" value="LRR_dom_sf"/>
</dbReference>
<dbReference type="Gene3D" id="3.30.1520.10">
    <property type="entry name" value="Phox-like domain"/>
    <property type="match status" value="1"/>
</dbReference>
<gene>
    <name evidence="5" type="primary">LOC101235693</name>
</gene>
<proteinExistence type="predicted"/>
<sequence length="754" mass="87674">MNNLNIKEHLLEWDSYPLNFHHNMVSIAEAVCPSPELYFKSISTKKSYQETTIDETKILTQNLQASRQKIKDIFISEWSKKDEYIVYKVEVHISELSWCVFRRYNEFSKLHEKLVQFFGIPNDLIPPKKLISNQDPGFINERRILLEKYLRNLINLFPNIPTILERFLEIEKFDVQNVCHQLAIDVFYIGNHVLSRNKVFRINLIQLHAINKSLMLPLSISDDKRADVGNLYSFVQNLKKLLIYPGIFNKIFIGQKDLQCNLSIFKAVKYLVIHDCEMKLLQGIEHLQENLEEIFVYNSITCIKDIALKNVNWLQVSSNNESSQEIDFQFVPWVMLKRATFSYNNILYLDSSLRMFPSLTHLNLSHNNITEVKHLEDLLCLTNLDLSFNVIRNVDEFSYKLPCIRSLNISANQLRCIGGLEKLYSLEELNISQNQLLKITDVLLLGKLPLLRTLLVHNNPFTDVHNYREMIWASFSGRAFEISLDGHTPSKKDLQRISKILDKEEQYVVIEDNIFSQHQISEVPGISFKDNLNLLASAAASPKVKKKDHLVTISQSENKNSDFFDKKNADDVSLREQIEKLRLQAGDSWLTIYNEMLGSKELLMDDKATDDKEMLNDKEIHKCNKESLSPFSTWNIDKNEIGLDDELIKEIEQYIHSHVDINKETFLVTTNDGTFKEHMITFDLKAKLMIETDLSSGLQINTYNLGFIQNLRMESLYKLLFNAKQSDQSWIELQARTSRDAAGLYAVLKRYCIC</sequence>
<dbReference type="Pfam" id="PF00787">
    <property type="entry name" value="PX"/>
    <property type="match status" value="1"/>
</dbReference>
<dbReference type="InterPro" id="IPR003591">
    <property type="entry name" value="Leu-rich_rpt_typical-subtyp"/>
</dbReference>
<dbReference type="RefSeq" id="XP_065674463.1">
    <property type="nucleotide sequence ID" value="XM_065818391.1"/>
</dbReference>
<dbReference type="PROSITE" id="PS50195">
    <property type="entry name" value="PX"/>
    <property type="match status" value="1"/>
</dbReference>
<evidence type="ECO:0000259" key="3">
    <source>
        <dbReference type="PROSITE" id="PS50195"/>
    </source>
</evidence>
<dbReference type="Pfam" id="PF12799">
    <property type="entry name" value="LRR_4"/>
    <property type="match status" value="1"/>
</dbReference>
<dbReference type="GeneID" id="101235693"/>
<dbReference type="SUPFAM" id="SSF64268">
    <property type="entry name" value="PX domain"/>
    <property type="match status" value="1"/>
</dbReference>
<protein>
    <submittedName>
        <fullName evidence="5">Nischarin isoform X3</fullName>
    </submittedName>
</protein>
<dbReference type="SUPFAM" id="SSF52075">
    <property type="entry name" value="Outer arm dynein light chain 1"/>
    <property type="match status" value="1"/>
</dbReference>
<evidence type="ECO:0000256" key="2">
    <source>
        <dbReference type="ARBA" id="ARBA00022737"/>
    </source>
</evidence>
<keyword evidence="2" id="KW-0677">Repeat</keyword>
<dbReference type="Gene3D" id="3.80.10.10">
    <property type="entry name" value="Ribonuclease Inhibitor"/>
    <property type="match status" value="2"/>
</dbReference>
<evidence type="ECO:0000313" key="4">
    <source>
        <dbReference type="Proteomes" id="UP001652625"/>
    </source>
</evidence>
<keyword evidence="1" id="KW-0433">Leucine-rich repeat</keyword>
<evidence type="ECO:0000256" key="1">
    <source>
        <dbReference type="ARBA" id="ARBA00022614"/>
    </source>
</evidence>
<keyword evidence="4" id="KW-1185">Reference proteome</keyword>